<organism evidence="2 3">
    <name type="scientific">Bremia lactucae</name>
    <name type="common">Lettuce downy mildew</name>
    <dbReference type="NCBI Taxonomy" id="4779"/>
    <lineage>
        <taxon>Eukaryota</taxon>
        <taxon>Sar</taxon>
        <taxon>Stramenopiles</taxon>
        <taxon>Oomycota</taxon>
        <taxon>Peronosporomycetes</taxon>
        <taxon>Peronosporales</taxon>
        <taxon>Peronosporaceae</taxon>
        <taxon>Bremia</taxon>
    </lineage>
</organism>
<dbReference type="OrthoDB" id="160490at2759"/>
<dbReference type="RefSeq" id="XP_067822931.1">
    <property type="nucleotide sequence ID" value="XM_067965100.1"/>
</dbReference>
<feature type="region of interest" description="Disordered" evidence="1">
    <location>
        <begin position="266"/>
        <end position="301"/>
    </location>
</feature>
<dbReference type="InterPro" id="IPR027417">
    <property type="entry name" value="P-loop_NTPase"/>
</dbReference>
<feature type="region of interest" description="Disordered" evidence="1">
    <location>
        <begin position="184"/>
        <end position="205"/>
    </location>
</feature>
<dbReference type="Gene3D" id="3.40.50.300">
    <property type="entry name" value="P-loop containing nucleotide triphosphate hydrolases"/>
    <property type="match status" value="1"/>
</dbReference>
<sequence length="439" mass="49090">MRRRSITIVGAEGVGKTSFVLALGAKAPVANERQHFFWQRGMQNGNQMTTMHILRKPETLLDYEDGIFVLLFDLTQRDSLSAVTAQWAHLADVVKRRLLLVGTHADCASQREVLLSEVHEIVGEYNGYEEVCCSQEDAGILHVQLALAQWMVNGPATLAIDMPLARASICGGFPRPVVTMVTNASHCSPSSTDDRRRSRSHTASDEMSSSAIALIACSDVKLRTISKAIYDIRGAMAEKSKPLAKCRDPQMSHWLTRSRYFGPTESLRQKRWQEEQKKHQAAQGHTHHHHTSATRRQSGALKSLHVPSEPQRLTLSARRNSLHLSSISIAAYEASLMPLVDSGNTQPQHPLEASFALETQKCLARKRALRQQQRAASNDMFERSTMSSVAYLNCYDEMDMPPQLRPISPSLRQCFPRLKLSPSSPMKSPSSRFRINIEP</sequence>
<name>A0A976NZ62_BRELC</name>
<dbReference type="KEGG" id="blac:94350771"/>
<feature type="compositionally biased region" description="Low complexity" evidence="1">
    <location>
        <begin position="418"/>
        <end position="432"/>
    </location>
</feature>
<evidence type="ECO:0000313" key="2">
    <source>
        <dbReference type="EMBL" id="TDH73433.1"/>
    </source>
</evidence>
<dbReference type="EMBL" id="SHOA02000001">
    <property type="protein sequence ID" value="TDH73433.1"/>
    <property type="molecule type" value="Genomic_DNA"/>
</dbReference>
<feature type="compositionally biased region" description="Basic and acidic residues" evidence="1">
    <location>
        <begin position="267"/>
        <end position="278"/>
    </location>
</feature>
<evidence type="ECO:0000313" key="3">
    <source>
        <dbReference type="Proteomes" id="UP000294530"/>
    </source>
</evidence>
<dbReference type="SUPFAM" id="SSF52540">
    <property type="entry name" value="P-loop containing nucleoside triphosphate hydrolases"/>
    <property type="match status" value="1"/>
</dbReference>
<reference evidence="2 3" key="1">
    <citation type="journal article" date="2021" name="Genome Biol.">
        <title>AFLAP: assembly-free linkage analysis pipeline using k-mers from genome sequencing data.</title>
        <authorList>
            <person name="Fletcher K."/>
            <person name="Zhang L."/>
            <person name="Gil J."/>
            <person name="Han R."/>
            <person name="Cavanaugh K."/>
            <person name="Michelmore R."/>
        </authorList>
    </citation>
    <scope>NUCLEOTIDE SEQUENCE [LARGE SCALE GENOMIC DNA]</scope>
    <source>
        <strain evidence="2 3">SF5</strain>
    </source>
</reference>
<proteinExistence type="predicted"/>
<gene>
    <name evidence="2" type="ORF">CCR75_007036</name>
</gene>
<feature type="region of interest" description="Disordered" evidence="1">
    <location>
        <begin position="418"/>
        <end position="439"/>
    </location>
</feature>
<evidence type="ECO:0000256" key="1">
    <source>
        <dbReference type="SAM" id="MobiDB-lite"/>
    </source>
</evidence>
<accession>A0A976NZ62</accession>
<dbReference type="GeneID" id="94350771"/>
<protein>
    <submittedName>
        <fullName evidence="2">Uncharacterized protein</fullName>
    </submittedName>
</protein>
<dbReference type="AlphaFoldDB" id="A0A976NZ62"/>
<dbReference type="Proteomes" id="UP000294530">
    <property type="component" value="Unassembled WGS sequence"/>
</dbReference>
<comment type="caution">
    <text evidence="2">The sequence shown here is derived from an EMBL/GenBank/DDBJ whole genome shotgun (WGS) entry which is preliminary data.</text>
</comment>
<keyword evidence="3" id="KW-1185">Reference proteome</keyword>